<reference evidence="3" key="1">
    <citation type="submission" date="2011-06" db="EMBL/GenBank/DDBJ databases">
        <title>Complete genome sequence of Paenibacillus mucilaginosus KNP414.</title>
        <authorList>
            <person name="Wang J."/>
            <person name="Hu S."/>
            <person name="Hu X."/>
            <person name="Zhang B."/>
            <person name="Dong D."/>
            <person name="Zhang S."/>
            <person name="Zhao K."/>
            <person name="Wu D."/>
        </authorList>
    </citation>
    <scope>NUCLEOTIDE SEQUENCE [LARGE SCALE GENOMIC DNA]</scope>
    <source>
        <strain evidence="3">KNP414</strain>
    </source>
</reference>
<dbReference type="EMBL" id="CP002869">
    <property type="protein sequence ID" value="AEI43150.1"/>
    <property type="molecule type" value="Genomic_DNA"/>
</dbReference>
<dbReference type="HOGENOM" id="CLU_2634732_0_0_9"/>
<evidence type="ECO:0000313" key="3">
    <source>
        <dbReference type="Proteomes" id="UP000006620"/>
    </source>
</evidence>
<dbReference type="AlphaFoldDB" id="F8FDV0"/>
<protein>
    <submittedName>
        <fullName evidence="2">Uncharacterized protein</fullName>
    </submittedName>
</protein>
<organism evidence="2 3">
    <name type="scientific">Paenibacillus mucilaginosus (strain KNP414)</name>
    <dbReference type="NCBI Taxonomy" id="1036673"/>
    <lineage>
        <taxon>Bacteria</taxon>
        <taxon>Bacillati</taxon>
        <taxon>Bacillota</taxon>
        <taxon>Bacilli</taxon>
        <taxon>Bacillales</taxon>
        <taxon>Paenibacillaceae</taxon>
        <taxon>Paenibacillus</taxon>
    </lineage>
</organism>
<gene>
    <name evidence="2" type="ordered locus">KNP414_04620</name>
</gene>
<name>F8FDV0_PAEMK</name>
<evidence type="ECO:0000313" key="2">
    <source>
        <dbReference type="EMBL" id="AEI43150.1"/>
    </source>
</evidence>
<feature type="compositionally biased region" description="Basic and acidic residues" evidence="1">
    <location>
        <begin position="36"/>
        <end position="55"/>
    </location>
</feature>
<evidence type="ECO:0000256" key="1">
    <source>
        <dbReference type="SAM" id="MobiDB-lite"/>
    </source>
</evidence>
<reference evidence="2 3" key="2">
    <citation type="journal article" date="2013" name="Genome Announc.">
        <title>Genome Sequence of Growth-Improving Paenibacillus mucilaginosus Strain KNP414.</title>
        <authorList>
            <person name="Lu J.J."/>
            <person name="Wang J.F."/>
            <person name="Hu X.F."/>
        </authorList>
    </citation>
    <scope>NUCLEOTIDE SEQUENCE [LARGE SCALE GENOMIC DNA]</scope>
    <source>
        <strain evidence="2 3">KNP414</strain>
    </source>
</reference>
<sequence>MQSYGLTMMQPNVNVKPECSSPLSMHFITGGTRRKPACEHEPVRADPVRRRSGSERSADLGILLRNAGAVRTSGLPV</sequence>
<accession>F8FDV0</accession>
<dbReference type="Proteomes" id="UP000006620">
    <property type="component" value="Chromosome"/>
</dbReference>
<proteinExistence type="predicted"/>
<feature type="region of interest" description="Disordered" evidence="1">
    <location>
        <begin position="26"/>
        <end position="55"/>
    </location>
</feature>
<dbReference type="KEGG" id="pms:KNP414_04620"/>